<evidence type="ECO:0000313" key="2">
    <source>
        <dbReference type="EMBL" id="KAK3016463.1"/>
    </source>
</evidence>
<dbReference type="Proteomes" id="UP001188597">
    <property type="component" value="Unassembled WGS sequence"/>
</dbReference>
<sequence>MELSNNIMFSVKTSGYSPRVAVKTFLPLRIYKYMVIDPLFSTTKKSFPAASVNLELDSNPTTSDVYVKETMDATRKKKELLNEKSGDFSLLNLANMEEATLPRIESPPSDCCTCILSSSPSDPDCHIFFVAKNSIVFFRKGADGEFVKHESIGEVVTDVEVYRADFTEMAWVKLDDIGERTIFISPSRGMSYSVAEAMSKANCVYFTLPHDKNLYFFYFDDRSILESLPCPSLDRPKFFEWVRA</sequence>
<dbReference type="InterPro" id="IPR005174">
    <property type="entry name" value="KIB1-4_b-propeller"/>
</dbReference>
<gene>
    <name evidence="2" type="ORF">RJ639_007712</name>
</gene>
<dbReference type="EMBL" id="JAVXUP010001066">
    <property type="protein sequence ID" value="KAK3016463.1"/>
    <property type="molecule type" value="Genomic_DNA"/>
</dbReference>
<dbReference type="PANTHER" id="PTHR40891:SF1">
    <property type="entry name" value="DUF295 DOMAIN-CONTAINING PROTEIN"/>
    <property type="match status" value="1"/>
</dbReference>
<dbReference type="PANTHER" id="PTHR40891">
    <property type="entry name" value="DUF295 DOMAIN-CONTAINING PROTEIN"/>
    <property type="match status" value="1"/>
</dbReference>
<name>A0AA88VYX6_9ASTE</name>
<evidence type="ECO:0000313" key="3">
    <source>
        <dbReference type="Proteomes" id="UP001188597"/>
    </source>
</evidence>
<dbReference type="Pfam" id="PF03478">
    <property type="entry name" value="Beta-prop_KIB1-4"/>
    <property type="match status" value="1"/>
</dbReference>
<proteinExistence type="predicted"/>
<organism evidence="2 3">
    <name type="scientific">Escallonia herrerae</name>
    <dbReference type="NCBI Taxonomy" id="1293975"/>
    <lineage>
        <taxon>Eukaryota</taxon>
        <taxon>Viridiplantae</taxon>
        <taxon>Streptophyta</taxon>
        <taxon>Embryophyta</taxon>
        <taxon>Tracheophyta</taxon>
        <taxon>Spermatophyta</taxon>
        <taxon>Magnoliopsida</taxon>
        <taxon>eudicotyledons</taxon>
        <taxon>Gunneridae</taxon>
        <taxon>Pentapetalae</taxon>
        <taxon>asterids</taxon>
        <taxon>campanulids</taxon>
        <taxon>Escalloniales</taxon>
        <taxon>Escalloniaceae</taxon>
        <taxon>Escallonia</taxon>
    </lineage>
</organism>
<evidence type="ECO:0000259" key="1">
    <source>
        <dbReference type="Pfam" id="PF03478"/>
    </source>
</evidence>
<comment type="caution">
    <text evidence="2">The sequence shown here is derived from an EMBL/GenBank/DDBJ whole genome shotgun (WGS) entry which is preliminary data.</text>
</comment>
<feature type="domain" description="KIB1-4 beta-propeller" evidence="1">
    <location>
        <begin position="155"/>
        <end position="212"/>
    </location>
</feature>
<protein>
    <recommendedName>
        <fullName evidence="1">KIB1-4 beta-propeller domain-containing protein</fullName>
    </recommendedName>
</protein>
<dbReference type="AlphaFoldDB" id="A0AA88VYX6"/>
<reference evidence="2" key="1">
    <citation type="submission" date="2022-12" db="EMBL/GenBank/DDBJ databases">
        <title>Draft genome assemblies for two species of Escallonia (Escalloniales).</title>
        <authorList>
            <person name="Chanderbali A."/>
            <person name="Dervinis C."/>
            <person name="Anghel I."/>
            <person name="Soltis D."/>
            <person name="Soltis P."/>
            <person name="Zapata F."/>
        </authorList>
    </citation>
    <scope>NUCLEOTIDE SEQUENCE</scope>
    <source>
        <strain evidence="2">UCBG64.0493</strain>
        <tissue evidence="2">Leaf</tissue>
    </source>
</reference>
<keyword evidence="3" id="KW-1185">Reference proteome</keyword>
<accession>A0AA88VYX6</accession>